<comment type="caution">
    <text evidence="1">The sequence shown here is derived from an EMBL/GenBank/DDBJ whole genome shotgun (WGS) entry which is preliminary data.</text>
</comment>
<organism evidence="1 2">
    <name type="scientific">Palleniella muris</name>
    <dbReference type="NCBI Taxonomy" id="3038145"/>
    <lineage>
        <taxon>Bacteria</taxon>
        <taxon>Pseudomonadati</taxon>
        <taxon>Bacteroidota</taxon>
        <taxon>Bacteroidia</taxon>
        <taxon>Bacteroidales</taxon>
        <taxon>Prevotellaceae</taxon>
        <taxon>Palleniella</taxon>
    </lineage>
</organism>
<gene>
    <name evidence="1" type="primary">meaB</name>
    <name evidence="1" type="ORF">E5358_03640</name>
</gene>
<proteinExistence type="predicted"/>
<dbReference type="EMBL" id="SRZC01000004">
    <property type="protein sequence ID" value="TGX83356.1"/>
    <property type="molecule type" value="Genomic_DNA"/>
</dbReference>
<evidence type="ECO:0000313" key="2">
    <source>
        <dbReference type="Proteomes" id="UP000308886"/>
    </source>
</evidence>
<dbReference type="Proteomes" id="UP000308886">
    <property type="component" value="Unassembled WGS sequence"/>
</dbReference>
<sequence length="365" mass="40604">MEHPENASEYAGLQVNSGIIKPQSVNPYLKKGRFKRHEHTVEELVNGILAGNITMLSQAVTLVESQAPDHQEKAQQVIERCLPYSGKSVRIGISGVPGAGKSTSIDNFGCHILDTRGGKLAVLAIDPSSERSQGSILGDKTRMEKLTQREDAFIRPSPSAGSLGGVARKTRETIVLCEAAGFNTIFIETVGVGQSETACHSMVDFFLLLQVTGTGDELQGIKRGIMEMADGIAINKCDGDNVDRCHMAATNYRNALHFFPQPESGWTPQVLCYSGFYGNGVKEVWDMVFEYIDFVKNNGYFDYRRAKQARYWMYETIDEYLRRSFYQNPEIKALKQLAEDAVLTQKKTSFTAAHDLLDTYFNSLK</sequence>
<name>A0AC61QSK8_9BACT</name>
<evidence type="ECO:0000313" key="1">
    <source>
        <dbReference type="EMBL" id="TGX83356.1"/>
    </source>
</evidence>
<dbReference type="EC" id="3.6.5.-" evidence="1"/>
<protein>
    <submittedName>
        <fullName evidence="1">Methylmalonyl Co-A mutase-associated GTPase MeaB</fullName>
        <ecNumber evidence="1">3.6.5.-</ecNumber>
    </submittedName>
</protein>
<keyword evidence="1" id="KW-0378">Hydrolase</keyword>
<accession>A0AC61QSK8</accession>
<reference evidence="1" key="1">
    <citation type="submission" date="2019-04" db="EMBL/GenBank/DDBJ databases">
        <title>Microbes associate with the intestines of laboratory mice.</title>
        <authorList>
            <person name="Navarre W."/>
            <person name="Wong E."/>
            <person name="Huang K."/>
            <person name="Tropini C."/>
            <person name="Ng K."/>
            <person name="Yu B."/>
        </authorList>
    </citation>
    <scope>NUCLEOTIDE SEQUENCE</scope>
    <source>
        <strain evidence="1">NM73_A23</strain>
    </source>
</reference>
<keyword evidence="2" id="KW-1185">Reference proteome</keyword>